<protein>
    <submittedName>
        <fullName evidence="2">Putative ovule protein</fullName>
    </submittedName>
</protein>
<dbReference type="EMBL" id="GEDG01025484">
    <property type="protein sequence ID" value="JAP15216.1"/>
    <property type="molecule type" value="Transcribed_RNA"/>
</dbReference>
<proteinExistence type="predicted"/>
<reference evidence="2" key="1">
    <citation type="submission" date="2015-12" db="EMBL/GenBank/DDBJ databases">
        <title>Gene expression during late stages of embryo sac development: a critical building block for successful pollen-pistil interactions.</title>
        <authorList>
            <person name="Liu Y."/>
            <person name="Joly V."/>
            <person name="Sabar M."/>
            <person name="Matton D.P."/>
        </authorList>
    </citation>
    <scope>NUCLEOTIDE SEQUENCE</scope>
</reference>
<evidence type="ECO:0000256" key="1">
    <source>
        <dbReference type="SAM" id="Phobius"/>
    </source>
</evidence>
<keyword evidence="1" id="KW-0812">Transmembrane</keyword>
<feature type="transmembrane region" description="Helical" evidence="1">
    <location>
        <begin position="17"/>
        <end position="37"/>
    </location>
</feature>
<evidence type="ECO:0000313" key="2">
    <source>
        <dbReference type="EMBL" id="JAP15216.1"/>
    </source>
</evidence>
<organism evidence="2">
    <name type="scientific">Solanum chacoense</name>
    <name type="common">Chaco potato</name>
    <dbReference type="NCBI Taxonomy" id="4108"/>
    <lineage>
        <taxon>Eukaryota</taxon>
        <taxon>Viridiplantae</taxon>
        <taxon>Streptophyta</taxon>
        <taxon>Embryophyta</taxon>
        <taxon>Tracheophyta</taxon>
        <taxon>Spermatophyta</taxon>
        <taxon>Magnoliopsida</taxon>
        <taxon>eudicotyledons</taxon>
        <taxon>Gunneridae</taxon>
        <taxon>Pentapetalae</taxon>
        <taxon>asterids</taxon>
        <taxon>lamiids</taxon>
        <taxon>Solanales</taxon>
        <taxon>Solanaceae</taxon>
        <taxon>Solanoideae</taxon>
        <taxon>Solaneae</taxon>
        <taxon>Solanum</taxon>
    </lineage>
</organism>
<accession>A0A0V0H5X8</accession>
<name>A0A0V0H5X8_SOLCH</name>
<sequence>MLMDICTHPFWLRWIEAFMWFLSPYMDTFARILFGFAGLRHLCGSYPLIWIHFCFRDSFMILCILKCLIIMVIERLSTF</sequence>
<dbReference type="AlphaFoldDB" id="A0A0V0H5X8"/>
<feature type="transmembrane region" description="Helical" evidence="1">
    <location>
        <begin position="49"/>
        <end position="73"/>
    </location>
</feature>
<keyword evidence="1" id="KW-1133">Transmembrane helix</keyword>
<keyword evidence="1" id="KW-0472">Membrane</keyword>